<gene>
    <name evidence="1" type="ORF">P3G67_24985</name>
</gene>
<keyword evidence="2" id="KW-1185">Reference proteome</keyword>
<accession>A0ABT5ZRH5</accession>
<evidence type="ECO:0000313" key="2">
    <source>
        <dbReference type="Proteomes" id="UP001216579"/>
    </source>
</evidence>
<protein>
    <submittedName>
        <fullName evidence="1">DUF3631 domain-containing protein</fullName>
    </submittedName>
</protein>
<dbReference type="RefSeq" id="WP_276095490.1">
    <property type="nucleotide sequence ID" value="NZ_JARJBC010000017.1"/>
</dbReference>
<sequence>MTQFPTLIDQVATAVLAPAPVAENPHHRAILDVFAEVQDLDRQLASLSGDELPEGVSASEQFDKLTSVLIERMAAGAELNALLSTTCCCAAAYEPDEEPADEPVDDGGPEFDPDLDFDPALEPDFEPDFDPDLEDDFEPDFEDFEAHAPEHDGVFRPSRPKTIVHACLDAFDALAAPEYVTTTDLVAYLRDLPGEAEERRPYADITAVRLGRLLLPFGVRPRKPRAADGSRYTAYRRSDLLAARPNWSC</sequence>
<reference evidence="1 2" key="1">
    <citation type="submission" date="2023-03" db="EMBL/GenBank/DDBJ databases">
        <title>Draft genome sequence of Streptomyces sp. RB6PN23 isolated from peat swamp forest in Thailand.</title>
        <authorList>
            <person name="Klaysubun C."/>
            <person name="Duangmal K."/>
        </authorList>
    </citation>
    <scope>NUCLEOTIDE SEQUENCE [LARGE SCALE GENOMIC DNA]</scope>
    <source>
        <strain evidence="1 2">RB6PN23</strain>
    </source>
</reference>
<proteinExistence type="predicted"/>
<name>A0ABT5ZRH5_9ACTN</name>
<dbReference type="Proteomes" id="UP001216579">
    <property type="component" value="Unassembled WGS sequence"/>
</dbReference>
<evidence type="ECO:0000313" key="1">
    <source>
        <dbReference type="EMBL" id="MDF3292429.1"/>
    </source>
</evidence>
<organism evidence="1 2">
    <name type="scientific">Streptomyces silvisoli</name>
    <dbReference type="NCBI Taxonomy" id="3034235"/>
    <lineage>
        <taxon>Bacteria</taxon>
        <taxon>Bacillati</taxon>
        <taxon>Actinomycetota</taxon>
        <taxon>Actinomycetes</taxon>
        <taxon>Kitasatosporales</taxon>
        <taxon>Streptomycetaceae</taxon>
        <taxon>Streptomyces</taxon>
    </lineage>
</organism>
<dbReference type="EMBL" id="JARJBC010000017">
    <property type="protein sequence ID" value="MDF3292429.1"/>
    <property type="molecule type" value="Genomic_DNA"/>
</dbReference>
<comment type="caution">
    <text evidence="1">The sequence shown here is derived from an EMBL/GenBank/DDBJ whole genome shotgun (WGS) entry which is preliminary data.</text>
</comment>